<sequence length="131" mass="14112">MRLYATAIIQPPLQLPVCLSLWPRRVVWLLLAAAFSGAAWVEAGVAEGQVASIHIANHAGYVLFDLDAEIKNSPRCNTRRKFAIDLGKPGGRAAYSALLEAKRGSFKVSVVGLNTCGVHLESEGVKTLEVQ</sequence>
<evidence type="ECO:0000313" key="2">
    <source>
        <dbReference type="Proteomes" id="UP000319732"/>
    </source>
</evidence>
<comment type="caution">
    <text evidence="1">The sequence shown here is derived from an EMBL/GenBank/DDBJ whole genome shotgun (WGS) entry which is preliminary data.</text>
</comment>
<keyword evidence="2" id="KW-1185">Reference proteome</keyword>
<gene>
    <name evidence="1" type="ORF">FKG94_02415</name>
</gene>
<dbReference type="OrthoDB" id="9950090at2"/>
<dbReference type="Proteomes" id="UP000319732">
    <property type="component" value="Unassembled WGS sequence"/>
</dbReference>
<organism evidence="1 2">
    <name type="scientific">Exilibacterium tricleocarpae</name>
    <dbReference type="NCBI Taxonomy" id="2591008"/>
    <lineage>
        <taxon>Bacteria</taxon>
        <taxon>Pseudomonadati</taxon>
        <taxon>Pseudomonadota</taxon>
        <taxon>Gammaproteobacteria</taxon>
        <taxon>Cellvibrionales</taxon>
        <taxon>Cellvibrionaceae</taxon>
        <taxon>Exilibacterium</taxon>
    </lineage>
</organism>
<dbReference type="EMBL" id="VHSG01000003">
    <property type="protein sequence ID" value="TQV85716.1"/>
    <property type="molecule type" value="Genomic_DNA"/>
</dbReference>
<reference evidence="1 2" key="1">
    <citation type="submission" date="2019-06" db="EMBL/GenBank/DDBJ databases">
        <title>Whole genome sequence for Cellvibrionaceae sp. R142.</title>
        <authorList>
            <person name="Wang G."/>
        </authorList>
    </citation>
    <scope>NUCLEOTIDE SEQUENCE [LARGE SCALE GENOMIC DNA]</scope>
    <source>
        <strain evidence="1 2">R142</strain>
    </source>
</reference>
<evidence type="ECO:0000313" key="1">
    <source>
        <dbReference type="EMBL" id="TQV85716.1"/>
    </source>
</evidence>
<name>A0A545U8C0_9GAMM</name>
<dbReference type="RefSeq" id="WP_142902567.1">
    <property type="nucleotide sequence ID" value="NZ_ML660087.1"/>
</dbReference>
<dbReference type="AlphaFoldDB" id="A0A545U8C0"/>
<protein>
    <submittedName>
        <fullName evidence="1">Uncharacterized protein</fullName>
    </submittedName>
</protein>
<proteinExistence type="predicted"/>
<accession>A0A545U8C0</accession>